<comment type="caution">
    <text evidence="2">The sequence shown here is derived from an EMBL/GenBank/DDBJ whole genome shotgun (WGS) entry which is preliminary data.</text>
</comment>
<organism evidence="2 3">
    <name type="scientific">Pleurodeles waltl</name>
    <name type="common">Iberian ribbed newt</name>
    <dbReference type="NCBI Taxonomy" id="8319"/>
    <lineage>
        <taxon>Eukaryota</taxon>
        <taxon>Metazoa</taxon>
        <taxon>Chordata</taxon>
        <taxon>Craniata</taxon>
        <taxon>Vertebrata</taxon>
        <taxon>Euteleostomi</taxon>
        <taxon>Amphibia</taxon>
        <taxon>Batrachia</taxon>
        <taxon>Caudata</taxon>
        <taxon>Salamandroidea</taxon>
        <taxon>Salamandridae</taxon>
        <taxon>Pleurodelinae</taxon>
        <taxon>Pleurodeles</taxon>
    </lineage>
</organism>
<gene>
    <name evidence="2" type="ORF">NDU88_007118</name>
</gene>
<protein>
    <submittedName>
        <fullName evidence="2">Uncharacterized protein</fullName>
    </submittedName>
</protein>
<name>A0AAV7NU19_PLEWA</name>
<keyword evidence="3" id="KW-1185">Reference proteome</keyword>
<dbReference type="EMBL" id="JANPWB010000012">
    <property type="protein sequence ID" value="KAJ1118931.1"/>
    <property type="molecule type" value="Genomic_DNA"/>
</dbReference>
<proteinExistence type="predicted"/>
<accession>A0AAV7NU19</accession>
<dbReference type="Proteomes" id="UP001066276">
    <property type="component" value="Chromosome 8"/>
</dbReference>
<dbReference type="AlphaFoldDB" id="A0AAV7NU19"/>
<reference evidence="2" key="1">
    <citation type="journal article" date="2022" name="bioRxiv">
        <title>Sequencing and chromosome-scale assembly of the giantPleurodeles waltlgenome.</title>
        <authorList>
            <person name="Brown T."/>
            <person name="Elewa A."/>
            <person name="Iarovenko S."/>
            <person name="Subramanian E."/>
            <person name="Araus A.J."/>
            <person name="Petzold A."/>
            <person name="Susuki M."/>
            <person name="Suzuki K.-i.T."/>
            <person name="Hayashi T."/>
            <person name="Toyoda A."/>
            <person name="Oliveira C."/>
            <person name="Osipova E."/>
            <person name="Leigh N.D."/>
            <person name="Simon A."/>
            <person name="Yun M.H."/>
        </authorList>
    </citation>
    <scope>NUCLEOTIDE SEQUENCE</scope>
    <source>
        <strain evidence="2">20211129_DDA</strain>
        <tissue evidence="2">Liver</tissue>
    </source>
</reference>
<evidence type="ECO:0000313" key="2">
    <source>
        <dbReference type="EMBL" id="KAJ1118931.1"/>
    </source>
</evidence>
<evidence type="ECO:0000256" key="1">
    <source>
        <dbReference type="SAM" id="MobiDB-lite"/>
    </source>
</evidence>
<feature type="region of interest" description="Disordered" evidence="1">
    <location>
        <begin position="40"/>
        <end position="63"/>
    </location>
</feature>
<evidence type="ECO:0000313" key="3">
    <source>
        <dbReference type="Proteomes" id="UP001066276"/>
    </source>
</evidence>
<sequence>MLSNALPLPQDATYERAVSLVALFYAAIDEQLHSLLFFEPPGEEQQPTPSASHKQPIAGLPNTPTVNYEHALHGFHKDQMYAVYAPDYVDMSSDEE</sequence>